<dbReference type="STRING" id="1202724.AM493_07215"/>
<dbReference type="NCBIfam" id="TIGR04183">
    <property type="entry name" value="Por_Secre_tail"/>
    <property type="match status" value="1"/>
</dbReference>
<dbReference type="SUPFAM" id="SSF51445">
    <property type="entry name" value="(Trans)glycosidases"/>
    <property type="match status" value="1"/>
</dbReference>
<accession>A0A0M8MGN0</accession>
<dbReference type="InterPro" id="IPR041233">
    <property type="entry name" value="Melibiase_C"/>
</dbReference>
<dbReference type="Pfam" id="PF17801">
    <property type="entry name" value="Melibiase_C"/>
    <property type="match status" value="1"/>
</dbReference>
<dbReference type="Proteomes" id="UP000037755">
    <property type="component" value="Unassembled WGS sequence"/>
</dbReference>
<dbReference type="SUPFAM" id="SSF51011">
    <property type="entry name" value="Glycosyl hydrolase domain"/>
    <property type="match status" value="1"/>
</dbReference>
<dbReference type="PROSITE" id="PS51175">
    <property type="entry name" value="CBM6"/>
    <property type="match status" value="1"/>
</dbReference>
<dbReference type="InterPro" id="IPR017853">
    <property type="entry name" value="GH"/>
</dbReference>
<dbReference type="InterPro" id="IPR026444">
    <property type="entry name" value="Secre_tail"/>
</dbReference>
<feature type="chain" id="PRO_5005818348" evidence="2">
    <location>
        <begin position="31"/>
        <end position="890"/>
    </location>
</feature>
<dbReference type="InterPro" id="IPR008979">
    <property type="entry name" value="Galactose-bd-like_sf"/>
</dbReference>
<dbReference type="Pfam" id="PF18962">
    <property type="entry name" value="Por_Secre_tail"/>
    <property type="match status" value="1"/>
</dbReference>
<dbReference type="GO" id="GO:0030246">
    <property type="term" value="F:carbohydrate binding"/>
    <property type="evidence" value="ECO:0007669"/>
    <property type="project" value="InterPro"/>
</dbReference>
<dbReference type="RefSeq" id="WP_054407124.1">
    <property type="nucleotide sequence ID" value="NZ_FOYA01000008.1"/>
</dbReference>
<dbReference type="InterPro" id="IPR013785">
    <property type="entry name" value="Aldolase_TIM"/>
</dbReference>
<dbReference type="Gene3D" id="2.60.120.260">
    <property type="entry name" value="Galactose-binding domain-like"/>
    <property type="match status" value="1"/>
</dbReference>
<gene>
    <name evidence="4" type="ORF">AM493_07215</name>
</gene>
<evidence type="ECO:0000259" key="3">
    <source>
        <dbReference type="PROSITE" id="PS51175"/>
    </source>
</evidence>
<dbReference type="PATRIC" id="fig|1202724.3.peg.1501"/>
<comment type="caution">
    <text evidence="4">The sequence shown here is derived from an EMBL/GenBank/DDBJ whole genome shotgun (WGS) entry which is preliminary data.</text>
</comment>
<evidence type="ECO:0000256" key="1">
    <source>
        <dbReference type="ARBA" id="ARBA00022729"/>
    </source>
</evidence>
<keyword evidence="5" id="KW-1185">Reference proteome</keyword>
<proteinExistence type="predicted"/>
<organism evidence="4 5">
    <name type="scientific">Flavobacterium akiainvivens</name>
    <dbReference type="NCBI Taxonomy" id="1202724"/>
    <lineage>
        <taxon>Bacteria</taxon>
        <taxon>Pseudomonadati</taxon>
        <taxon>Bacteroidota</taxon>
        <taxon>Flavobacteriia</taxon>
        <taxon>Flavobacteriales</taxon>
        <taxon>Flavobacteriaceae</taxon>
        <taxon>Flavobacterium</taxon>
    </lineage>
</organism>
<evidence type="ECO:0000313" key="4">
    <source>
        <dbReference type="EMBL" id="KOS05851.1"/>
    </source>
</evidence>
<dbReference type="Gene3D" id="3.20.20.70">
    <property type="entry name" value="Aldolase class I"/>
    <property type="match status" value="1"/>
</dbReference>
<name>A0A0M8MGN0_9FLAO</name>
<evidence type="ECO:0000256" key="2">
    <source>
        <dbReference type="SAM" id="SignalP"/>
    </source>
</evidence>
<evidence type="ECO:0000313" key="5">
    <source>
        <dbReference type="Proteomes" id="UP000037755"/>
    </source>
</evidence>
<dbReference type="InterPro" id="IPR005084">
    <property type="entry name" value="CBM6"/>
</dbReference>
<reference evidence="4 5" key="1">
    <citation type="submission" date="2015-08" db="EMBL/GenBank/DDBJ databases">
        <title>Whole genome sequence of Flavobacterium akiainvivens IK-1T, from decaying Wikstroemia oahuensis, an endemic Hawaiian shrub.</title>
        <authorList>
            <person name="Wan X."/>
            <person name="Hou S."/>
            <person name="Saito J."/>
            <person name="Donachie S."/>
        </authorList>
    </citation>
    <scope>NUCLEOTIDE SEQUENCE [LARGE SCALE GENOMIC DNA]</scope>
    <source>
        <strain evidence="4 5">IK-1</strain>
    </source>
</reference>
<dbReference type="AlphaFoldDB" id="A0A0M8MGN0"/>
<feature type="domain" description="CBM6" evidence="3">
    <location>
        <begin position="31"/>
        <end position="148"/>
    </location>
</feature>
<dbReference type="OrthoDB" id="1031955at2"/>
<dbReference type="EMBL" id="LIYD01000005">
    <property type="protein sequence ID" value="KOS05851.1"/>
    <property type="molecule type" value="Genomic_DNA"/>
</dbReference>
<keyword evidence="1 2" id="KW-0732">Signal</keyword>
<protein>
    <submittedName>
        <fullName evidence="4">Carbohydrate-binding protein</fullName>
    </submittedName>
</protein>
<sequence>MYVKKITVNSLINRSMLAMAAALFTGGAFAQTYEAEAGTLTGDANIQSCDACSGSIVGNLSSSSTVTIAVNVANAGWYNMQTFYATGDPRTFSITPGTGNTLIVPVSASGGWSTAASINISIYLNAGSTNITFGSPSWGPNLDKIVLSAVTASQLQVIDFGANNQVQYNLTAKTYNVVMDGVTVITGASATANGNQNNVSTGYTNAAHTSEAFTDEIGSGTKHVITLSGGYTNNMEQTFYTYTGKDYLVVQVALTGAGANCYRMSPLTSYNVSPDFAGGDTRALNVPYDNDAWIRYSANVLATTEFTGAEVTNLYSNDSRHGLVLGSIDNSRWKSGVSVQGGSAGSAYVSVFNGFAQQSVTRDTRGHGWVNIGLDYCPSTKVAIIANDDWRTAFETYGELSALMQPKYIADWTAAKPMGWNSWGVIQTNLNLTKAKGVVDFFHDNVPAFRTEDNTLYIDLDSYWDNMTDAQLAEFVQYAESKGMQAGIYWAPFVDWGMFARPIEGSSYNYQQTWTKVNNNPFTMSGAYAMDPTHPATQMRIDHFIERFKVAGFTMIKLDFLDHAGIEADSFYDWQVHTGMEAYHVGMKYLIDAIGDDMLVEASICPNNATGPYAHMRRIACDAYAGIGDTEYTLNSTTYGWWQNKMYDFMDADNVVIGTQPINVNRARYASSIVTGTITVGDDYSADGPWINTAESMLQNPDLLVLAKADAGFRPADGNTGNTASRVFYTTIGDNTYVAVFNYAGAAADTNIPLERVGLNTSITYNVKEFFGGETSTASGAMSFNMPGSDARIYRLRDSSLSVDTPVLETSGYVFPNPANDNLTIKFANAVNGEATVTITDITGKQVWAQNMQIDGTMSPQIPVSSLTKGLYIVSVKNGKDSQNYKFIKQ</sequence>
<dbReference type="CDD" id="cd04081">
    <property type="entry name" value="CBM35_galactosidase-like"/>
    <property type="match status" value="1"/>
</dbReference>
<dbReference type="SUPFAM" id="SSF49785">
    <property type="entry name" value="Galactose-binding domain-like"/>
    <property type="match status" value="1"/>
</dbReference>
<feature type="signal peptide" evidence="2">
    <location>
        <begin position="1"/>
        <end position="30"/>
    </location>
</feature>